<dbReference type="Gene3D" id="3.40.50.1010">
    <property type="entry name" value="5'-nuclease"/>
    <property type="match status" value="1"/>
</dbReference>
<keyword evidence="2" id="KW-1277">Toxin-antitoxin system</keyword>
<dbReference type="KEGG" id="caby:Cabys_875"/>
<evidence type="ECO:0000256" key="7">
    <source>
        <dbReference type="ARBA" id="ARBA00038093"/>
    </source>
</evidence>
<dbReference type="GO" id="GO:0046872">
    <property type="term" value="F:metal ion binding"/>
    <property type="evidence" value="ECO:0007669"/>
    <property type="project" value="UniProtKB-KW"/>
</dbReference>
<reference evidence="9 12" key="2">
    <citation type="submission" date="2016-11" db="EMBL/GenBank/DDBJ databases">
        <title>Genomic analysis of Caldithrix abyssi and proposal of a novel bacterial phylum Caldithrichaeota.</title>
        <authorList>
            <person name="Kublanov I."/>
            <person name="Sigalova O."/>
            <person name="Gavrilov S."/>
            <person name="Lebedinsky A."/>
            <person name="Ivanova N."/>
            <person name="Daum C."/>
            <person name="Reddy T."/>
            <person name="Klenk H.P."/>
            <person name="Goker M."/>
            <person name="Reva O."/>
            <person name="Miroshnichenko M."/>
            <person name="Kyprides N."/>
            <person name="Woyke T."/>
            <person name="Gelfand M."/>
        </authorList>
    </citation>
    <scope>NUCLEOTIDE SEQUENCE [LARGE SCALE GENOMIC DNA]</scope>
    <source>
        <strain evidence="9 12">LF13</strain>
    </source>
</reference>
<evidence type="ECO:0000313" key="10">
    <source>
        <dbReference type="EMBL" id="EHO41709.1"/>
    </source>
</evidence>
<comment type="cofactor">
    <cofactor evidence="1">
        <name>Mg(2+)</name>
        <dbReference type="ChEBI" id="CHEBI:18420"/>
    </cofactor>
</comment>
<dbReference type="HOGENOM" id="CLU_118482_0_1_0"/>
<dbReference type="InterPro" id="IPR050556">
    <property type="entry name" value="Type_II_TA_system_RNase"/>
</dbReference>
<dbReference type="STRING" id="880073.Cabys_875"/>
<dbReference type="InterPro" id="IPR002716">
    <property type="entry name" value="PIN_dom"/>
</dbReference>
<evidence type="ECO:0000313" key="11">
    <source>
        <dbReference type="Proteomes" id="UP000004671"/>
    </source>
</evidence>
<name>H1XVF1_CALAY</name>
<dbReference type="GO" id="GO:0004518">
    <property type="term" value="F:nuclease activity"/>
    <property type="evidence" value="ECO:0007669"/>
    <property type="project" value="UniProtKB-KW"/>
</dbReference>
<keyword evidence="5" id="KW-0378">Hydrolase</keyword>
<dbReference type="eggNOG" id="COG1487">
    <property type="taxonomic scope" value="Bacteria"/>
</dbReference>
<dbReference type="SUPFAM" id="SSF88723">
    <property type="entry name" value="PIN domain-like"/>
    <property type="match status" value="1"/>
</dbReference>
<protein>
    <submittedName>
        <fullName evidence="10">PilT protein domain protein</fullName>
    </submittedName>
</protein>
<evidence type="ECO:0000256" key="3">
    <source>
        <dbReference type="ARBA" id="ARBA00022722"/>
    </source>
</evidence>
<keyword evidence="4" id="KW-0479">Metal-binding</keyword>
<keyword evidence="6" id="KW-0460">Magnesium</keyword>
<evidence type="ECO:0000256" key="2">
    <source>
        <dbReference type="ARBA" id="ARBA00022649"/>
    </source>
</evidence>
<dbReference type="CDD" id="cd18741">
    <property type="entry name" value="PIN_VapC4-5_FitB-like"/>
    <property type="match status" value="1"/>
</dbReference>
<keyword evidence="11" id="KW-1185">Reference proteome</keyword>
<evidence type="ECO:0000313" key="12">
    <source>
        <dbReference type="Proteomes" id="UP000183868"/>
    </source>
</evidence>
<comment type="similarity">
    <text evidence="7">Belongs to the PINc/VapC protein family.</text>
</comment>
<dbReference type="EMBL" id="CP018099">
    <property type="protein sequence ID" value="APF17626.1"/>
    <property type="molecule type" value="Genomic_DNA"/>
</dbReference>
<dbReference type="AlphaFoldDB" id="H1XVF1"/>
<dbReference type="PANTHER" id="PTHR33653:SF1">
    <property type="entry name" value="RIBONUCLEASE VAPC2"/>
    <property type="match status" value="1"/>
</dbReference>
<keyword evidence="3" id="KW-0540">Nuclease</keyword>
<dbReference type="InParanoid" id="H1XVF1"/>
<evidence type="ECO:0000259" key="8">
    <source>
        <dbReference type="Pfam" id="PF01850"/>
    </source>
</evidence>
<sequence length="127" mass="14795">MILLDTTVLFWYLRGNERPFKVIENQESFFISVVTYIELVQGMRNKKELKSLRIALRTWHTNILMINEEISARAMFLVERYYPSHSLTLADTLIASTAIVHGLPILTANDRHFKIVNNLEIQKFSPS</sequence>
<dbReference type="GO" id="GO:0016787">
    <property type="term" value="F:hydrolase activity"/>
    <property type="evidence" value="ECO:0007669"/>
    <property type="project" value="UniProtKB-KW"/>
</dbReference>
<evidence type="ECO:0000256" key="5">
    <source>
        <dbReference type="ARBA" id="ARBA00022801"/>
    </source>
</evidence>
<evidence type="ECO:0000313" key="9">
    <source>
        <dbReference type="EMBL" id="APF17626.1"/>
    </source>
</evidence>
<evidence type="ECO:0000256" key="6">
    <source>
        <dbReference type="ARBA" id="ARBA00022842"/>
    </source>
</evidence>
<dbReference type="InterPro" id="IPR029060">
    <property type="entry name" value="PIN-like_dom_sf"/>
</dbReference>
<evidence type="ECO:0000256" key="1">
    <source>
        <dbReference type="ARBA" id="ARBA00001946"/>
    </source>
</evidence>
<dbReference type="Proteomes" id="UP000004671">
    <property type="component" value="Chromosome"/>
</dbReference>
<feature type="domain" description="PIN" evidence="8">
    <location>
        <begin position="2"/>
        <end position="116"/>
    </location>
</feature>
<dbReference type="Pfam" id="PF01850">
    <property type="entry name" value="PIN"/>
    <property type="match status" value="1"/>
</dbReference>
<dbReference type="PaxDb" id="880073-Calab_2098"/>
<dbReference type="RefSeq" id="WP_006928882.1">
    <property type="nucleotide sequence ID" value="NZ_CM001402.1"/>
</dbReference>
<proteinExistence type="inferred from homology"/>
<gene>
    <name evidence="9" type="ORF">Cabys_875</name>
    <name evidence="10" type="ORF">Calab_2098</name>
</gene>
<evidence type="ECO:0000256" key="4">
    <source>
        <dbReference type="ARBA" id="ARBA00022723"/>
    </source>
</evidence>
<accession>H1XVF1</accession>
<dbReference type="EMBL" id="CM001402">
    <property type="protein sequence ID" value="EHO41709.1"/>
    <property type="molecule type" value="Genomic_DNA"/>
</dbReference>
<dbReference type="PANTHER" id="PTHR33653">
    <property type="entry name" value="RIBONUCLEASE VAPC2"/>
    <property type="match status" value="1"/>
</dbReference>
<dbReference type="OrthoDB" id="9813509at2"/>
<dbReference type="Proteomes" id="UP000183868">
    <property type="component" value="Chromosome"/>
</dbReference>
<organism evidence="10 11">
    <name type="scientific">Caldithrix abyssi DSM 13497</name>
    <dbReference type="NCBI Taxonomy" id="880073"/>
    <lineage>
        <taxon>Bacteria</taxon>
        <taxon>Pseudomonadati</taxon>
        <taxon>Calditrichota</taxon>
        <taxon>Calditrichia</taxon>
        <taxon>Calditrichales</taxon>
        <taxon>Calditrichaceae</taxon>
        <taxon>Caldithrix</taxon>
    </lineage>
</organism>
<reference evidence="10 11" key="1">
    <citation type="submission" date="2011-09" db="EMBL/GenBank/DDBJ databases">
        <title>The permanent draft genome of Caldithrix abyssi DSM 13497.</title>
        <authorList>
            <consortium name="US DOE Joint Genome Institute (JGI-PGF)"/>
            <person name="Lucas S."/>
            <person name="Han J."/>
            <person name="Lapidus A."/>
            <person name="Bruce D."/>
            <person name="Goodwin L."/>
            <person name="Pitluck S."/>
            <person name="Peters L."/>
            <person name="Kyrpides N."/>
            <person name="Mavromatis K."/>
            <person name="Ivanova N."/>
            <person name="Mikhailova N."/>
            <person name="Chertkov O."/>
            <person name="Detter J.C."/>
            <person name="Tapia R."/>
            <person name="Han C."/>
            <person name="Land M."/>
            <person name="Hauser L."/>
            <person name="Markowitz V."/>
            <person name="Cheng J.-F."/>
            <person name="Hugenholtz P."/>
            <person name="Woyke T."/>
            <person name="Wu D."/>
            <person name="Spring S."/>
            <person name="Brambilla E."/>
            <person name="Klenk H.-P."/>
            <person name="Eisen J.A."/>
        </authorList>
    </citation>
    <scope>NUCLEOTIDE SEQUENCE [LARGE SCALE GENOMIC DNA]</scope>
    <source>
        <strain evidence="10 11">DSM 13497</strain>
    </source>
</reference>